<comment type="subcellular location">
    <subcellularLocation>
        <location evidence="1 12">Cell membrane</location>
        <topology evidence="1 12">Multi-pass membrane protein</topology>
    </subcellularLocation>
</comment>
<sequence length="125" mass="13608">MNNLILIFIGAGVGGVLRYWLSSRIQLFLGSPFPYGTLFVNVSGSFLMGFLFVFIMERFTGLGPQLRALLLIGLLGGYTTFSSFSIETLQLVENGQWVGALTNIVLSILLCITATWIGIIGARVL</sequence>
<dbReference type="EMBL" id="LKAJ02000001">
    <property type="protein sequence ID" value="MCS5711937.1"/>
    <property type="molecule type" value="Genomic_DNA"/>
</dbReference>
<reference evidence="14" key="3">
    <citation type="submission" date="2021-06" db="EMBL/GenBank/DDBJ databases">
        <title>Genomic Description and Analysis of Intracellular Bacteria, Candidatus Berkiella cookevillensis and Candidatus Berkiella aquae.</title>
        <authorList>
            <person name="Kidane D.T."/>
            <person name="Mehari Y.T."/>
            <person name="Rice F.C."/>
            <person name="Arivett B.A."/>
            <person name="Farone A.L."/>
            <person name="Berk S.G."/>
            <person name="Farone M.B."/>
        </authorList>
    </citation>
    <scope>NUCLEOTIDE SEQUENCE</scope>
    <source>
        <strain evidence="14">HT99</strain>
    </source>
</reference>
<keyword evidence="12" id="KW-0813">Transport</keyword>
<dbReference type="Proteomes" id="UP000051497">
    <property type="component" value="Unassembled WGS sequence"/>
</dbReference>
<dbReference type="GO" id="GO:0140114">
    <property type="term" value="P:cellular detoxification of fluoride"/>
    <property type="evidence" value="ECO:0007669"/>
    <property type="project" value="UniProtKB-UniRule"/>
</dbReference>
<dbReference type="GO" id="GO:0062054">
    <property type="term" value="F:fluoride channel activity"/>
    <property type="evidence" value="ECO:0007669"/>
    <property type="project" value="UniProtKB-UniRule"/>
</dbReference>
<dbReference type="PANTHER" id="PTHR28259">
    <property type="entry name" value="FLUORIDE EXPORT PROTEIN 1-RELATED"/>
    <property type="match status" value="1"/>
</dbReference>
<protein>
    <recommendedName>
        <fullName evidence="12">Fluoride-specific ion channel FluC</fullName>
    </recommendedName>
</protein>
<evidence type="ECO:0000256" key="3">
    <source>
        <dbReference type="ARBA" id="ARBA00022519"/>
    </source>
</evidence>
<evidence type="ECO:0000256" key="10">
    <source>
        <dbReference type="ARBA" id="ARBA00035120"/>
    </source>
</evidence>
<evidence type="ECO:0000256" key="4">
    <source>
        <dbReference type="ARBA" id="ARBA00022692"/>
    </source>
</evidence>
<keyword evidence="9 12" id="KW-0407">Ion channel</keyword>
<dbReference type="OrthoDB" id="9806299at2"/>
<evidence type="ECO:0000256" key="9">
    <source>
        <dbReference type="ARBA" id="ARBA00023303"/>
    </source>
</evidence>
<keyword evidence="7 12" id="KW-0406">Ion transport</keyword>
<comment type="similarity">
    <text evidence="10 12">Belongs to the fluoride channel Fluc/FEX (TC 1.A.43) family.</text>
</comment>
<comment type="catalytic activity">
    <reaction evidence="11">
        <text>fluoride(in) = fluoride(out)</text>
        <dbReference type="Rhea" id="RHEA:76159"/>
        <dbReference type="ChEBI" id="CHEBI:17051"/>
    </reaction>
    <physiologicalReaction direction="left-to-right" evidence="11">
        <dbReference type="Rhea" id="RHEA:76160"/>
    </physiologicalReaction>
</comment>
<evidence type="ECO:0000256" key="7">
    <source>
        <dbReference type="ARBA" id="ARBA00023065"/>
    </source>
</evidence>
<dbReference type="PATRIC" id="fig|1590043.3.peg.244"/>
<name>A0A0Q9YPI0_9GAMM</name>
<dbReference type="AlphaFoldDB" id="A0A0Q9YPI0"/>
<dbReference type="EMBL" id="LKAJ01000001">
    <property type="protein sequence ID" value="KRG22701.1"/>
    <property type="molecule type" value="Genomic_DNA"/>
</dbReference>
<proteinExistence type="inferred from homology"/>
<comment type="function">
    <text evidence="12">Fluoride-specific ion channel. Important for reducing fluoride concentration in the cell, thus reducing its toxicity.</text>
</comment>
<evidence type="ECO:0000256" key="1">
    <source>
        <dbReference type="ARBA" id="ARBA00004651"/>
    </source>
</evidence>
<dbReference type="PANTHER" id="PTHR28259:SF1">
    <property type="entry name" value="FLUORIDE EXPORT PROTEIN 1-RELATED"/>
    <property type="match status" value="1"/>
</dbReference>
<feature type="binding site" evidence="12">
    <location>
        <position position="76"/>
    </location>
    <ligand>
        <name>Na(+)</name>
        <dbReference type="ChEBI" id="CHEBI:29101"/>
        <note>structural</note>
    </ligand>
</feature>
<evidence type="ECO:0000256" key="2">
    <source>
        <dbReference type="ARBA" id="ARBA00022475"/>
    </source>
</evidence>
<feature type="transmembrane region" description="Helical" evidence="12">
    <location>
        <begin position="34"/>
        <end position="56"/>
    </location>
</feature>
<keyword evidence="8 12" id="KW-0472">Membrane</keyword>
<evidence type="ECO:0000256" key="11">
    <source>
        <dbReference type="ARBA" id="ARBA00035585"/>
    </source>
</evidence>
<dbReference type="Pfam" id="PF02537">
    <property type="entry name" value="CRCB"/>
    <property type="match status" value="1"/>
</dbReference>
<feature type="binding site" evidence="12">
    <location>
        <position position="79"/>
    </location>
    <ligand>
        <name>Na(+)</name>
        <dbReference type="ChEBI" id="CHEBI:29101"/>
        <note>structural</note>
    </ligand>
</feature>
<gene>
    <name evidence="12 13" type="primary">crcB</name>
    <name evidence="12" type="synonym">fluC</name>
    <name evidence="13" type="ORF">HT99x_00241</name>
    <name evidence="14" type="ORF">HT99x_010880</name>
</gene>
<keyword evidence="3" id="KW-0997">Cell inner membrane</keyword>
<keyword evidence="4 12" id="KW-0812">Transmembrane</keyword>
<accession>A0A0Q9YPI0</accession>
<dbReference type="NCBIfam" id="TIGR00494">
    <property type="entry name" value="crcB"/>
    <property type="match status" value="1"/>
</dbReference>
<comment type="caution">
    <text evidence="13">The sequence shown here is derived from an EMBL/GenBank/DDBJ whole genome shotgun (WGS) entry which is preliminary data.</text>
</comment>
<dbReference type="GO" id="GO:0046872">
    <property type="term" value="F:metal ion binding"/>
    <property type="evidence" value="ECO:0007669"/>
    <property type="project" value="UniProtKB-KW"/>
</dbReference>
<dbReference type="GO" id="GO:0005886">
    <property type="term" value="C:plasma membrane"/>
    <property type="evidence" value="ECO:0007669"/>
    <property type="project" value="UniProtKB-SubCell"/>
</dbReference>
<dbReference type="HAMAP" id="MF_00454">
    <property type="entry name" value="FluC"/>
    <property type="match status" value="1"/>
</dbReference>
<evidence type="ECO:0000256" key="8">
    <source>
        <dbReference type="ARBA" id="ARBA00023136"/>
    </source>
</evidence>
<evidence type="ECO:0000313" key="14">
    <source>
        <dbReference type="EMBL" id="MCS5711937.1"/>
    </source>
</evidence>
<keyword evidence="2 12" id="KW-1003">Cell membrane</keyword>
<reference evidence="14" key="2">
    <citation type="journal article" date="2016" name="Genome Announc.">
        <title>Draft Genome Sequences of Two Novel Amoeba-Resistant Intranuclear Bacteria, 'Candidatus Berkiella cookevillensis' and 'Candidatus Berkiella aquae'.</title>
        <authorList>
            <person name="Mehari Y.T."/>
            <person name="Arivett B.A."/>
            <person name="Farone A.L."/>
            <person name="Gunderson J.H."/>
            <person name="Farone M.B."/>
        </authorList>
    </citation>
    <scope>NUCLEOTIDE SEQUENCE</scope>
    <source>
        <strain evidence="14">HT99</strain>
    </source>
</reference>
<organism evidence="13">
    <name type="scientific">Candidatus Berkiella aquae</name>
    <dbReference type="NCBI Taxonomy" id="295108"/>
    <lineage>
        <taxon>Bacteria</taxon>
        <taxon>Pseudomonadati</taxon>
        <taxon>Pseudomonadota</taxon>
        <taxon>Gammaproteobacteria</taxon>
        <taxon>Candidatus Berkiellales</taxon>
        <taxon>Candidatus Berkiellaceae</taxon>
        <taxon>Candidatus Berkiella</taxon>
    </lineage>
</organism>
<reference evidence="13" key="1">
    <citation type="submission" date="2015-09" db="EMBL/GenBank/DDBJ databases">
        <title>Draft Genome Sequences of Two Novel Amoeba-resistant Intranuclear Bacteria, Candidatus Berkiella cookevillensis and Candidatus Berkiella aquae.</title>
        <authorList>
            <person name="Mehari Y.T."/>
            <person name="Arivett B.A."/>
            <person name="Farone A.L."/>
            <person name="Gunderson J.H."/>
            <person name="Farone M.B."/>
        </authorList>
    </citation>
    <scope>NUCLEOTIDE SEQUENCE [LARGE SCALE GENOMIC DNA]</scope>
    <source>
        <strain evidence="13">HT99</strain>
    </source>
</reference>
<keyword evidence="5 12" id="KW-1133">Transmembrane helix</keyword>
<dbReference type="STRING" id="295108.HT99x_00241"/>
<keyword evidence="12" id="KW-0479">Metal-binding</keyword>
<comment type="activity regulation">
    <text evidence="12">Na(+) is not transported, but it plays an essential structural role and its presence is essential for fluoride channel function.</text>
</comment>
<feature type="transmembrane region" description="Helical" evidence="12">
    <location>
        <begin position="68"/>
        <end position="86"/>
    </location>
</feature>
<dbReference type="InterPro" id="IPR003691">
    <property type="entry name" value="FluC"/>
</dbReference>
<keyword evidence="15" id="KW-1185">Reference proteome</keyword>
<evidence type="ECO:0000256" key="12">
    <source>
        <dbReference type="HAMAP-Rule" id="MF_00454"/>
    </source>
</evidence>
<evidence type="ECO:0000256" key="6">
    <source>
        <dbReference type="ARBA" id="ARBA00023053"/>
    </source>
</evidence>
<evidence type="ECO:0000313" key="15">
    <source>
        <dbReference type="Proteomes" id="UP000051497"/>
    </source>
</evidence>
<dbReference type="RefSeq" id="WP_075064887.1">
    <property type="nucleotide sequence ID" value="NZ_LKAJ02000001.1"/>
</dbReference>
<evidence type="ECO:0000313" key="13">
    <source>
        <dbReference type="EMBL" id="KRG22701.1"/>
    </source>
</evidence>
<evidence type="ECO:0000256" key="5">
    <source>
        <dbReference type="ARBA" id="ARBA00022989"/>
    </source>
</evidence>
<feature type="transmembrane region" description="Helical" evidence="12">
    <location>
        <begin position="98"/>
        <end position="122"/>
    </location>
</feature>
<keyword evidence="6 12" id="KW-0915">Sodium</keyword>